<dbReference type="InterPro" id="IPR050739">
    <property type="entry name" value="MFP"/>
</dbReference>
<keyword evidence="3" id="KW-1185">Reference proteome</keyword>
<dbReference type="STRING" id="340021.TM5383_03055"/>
<name>A0A0P1H774_9RHOB</name>
<dbReference type="PANTHER" id="PTHR30386">
    <property type="entry name" value="MEMBRANE FUSION SUBUNIT OF EMRAB-TOLC MULTIDRUG EFFLUX PUMP"/>
    <property type="match status" value="1"/>
</dbReference>
<organism evidence="2 3">
    <name type="scientific">Thalassovita mediterranea</name>
    <dbReference type="NCBI Taxonomy" id="340021"/>
    <lineage>
        <taxon>Bacteria</taxon>
        <taxon>Pseudomonadati</taxon>
        <taxon>Pseudomonadota</taxon>
        <taxon>Alphaproteobacteria</taxon>
        <taxon>Rhodobacterales</taxon>
        <taxon>Roseobacteraceae</taxon>
        <taxon>Thalassovita</taxon>
    </lineage>
</organism>
<dbReference type="EMBL" id="CYSF01000018">
    <property type="protein sequence ID" value="CUH85812.1"/>
    <property type="molecule type" value="Genomic_DNA"/>
</dbReference>
<dbReference type="InterPro" id="IPR058982">
    <property type="entry name" value="Beta-barrel_AprE"/>
</dbReference>
<evidence type="ECO:0000313" key="3">
    <source>
        <dbReference type="Proteomes" id="UP000051681"/>
    </source>
</evidence>
<evidence type="ECO:0000259" key="1">
    <source>
        <dbReference type="Pfam" id="PF26002"/>
    </source>
</evidence>
<dbReference type="PANTHER" id="PTHR30386:SF17">
    <property type="entry name" value="ALKALINE PROTEASE SECRETION PROTEIN APRE"/>
    <property type="match status" value="1"/>
</dbReference>
<dbReference type="AlphaFoldDB" id="A0A0P1H774"/>
<gene>
    <name evidence="2" type="primary">prsE_4</name>
    <name evidence="2" type="ORF">TM5383_03055</name>
</gene>
<dbReference type="RefSeq" id="WP_058319880.1">
    <property type="nucleotide sequence ID" value="NZ_CYSF01000018.1"/>
</dbReference>
<dbReference type="Pfam" id="PF26002">
    <property type="entry name" value="Beta-barrel_AprE"/>
    <property type="match status" value="1"/>
</dbReference>
<sequence length="429" mass="45944">MKDDALPPQVARPAFLGALAVLCFLTGLIAYAGFVPLATTLTLSGRLVSSTPEVVLQPPYGGPVAEVLVARHDHVAAGDVLLRLDTTVETKQVAAVQAQQARLRAENAVITALLTTDMPVSVPVSGPVLDGAAGHGHEYALQMQLAYAEHQAKQQSVGALAQQITLLEGEVALTERQLSGMQARADRQAGLLQKGVLKRTEVEAFSEQVLMVAAEIEGSRGTLAALRDRQAQMAAQAQIVLLQVRQRLTATRARNIKQLQDIDQHLAELKDRIERATIHAPISGTVTRLDLPARDAYAARGKTVLAIAQPLAQPHLELTVPTTYIDQLRPGMVGRLVLPSLPQRAMPRIETQLAAISPRAALDEAGQPTGFAAQADLSLDASQRLASALSDLRLSEDMPVQVIIEVRETTLAQYLLAPLAAAFQRALQD</sequence>
<dbReference type="PRINTS" id="PR01490">
    <property type="entry name" value="RTXTOXIND"/>
</dbReference>
<evidence type="ECO:0000313" key="2">
    <source>
        <dbReference type="EMBL" id="CUH85812.1"/>
    </source>
</evidence>
<reference evidence="2 3" key="1">
    <citation type="submission" date="2015-09" db="EMBL/GenBank/DDBJ databases">
        <authorList>
            <consortium name="Swine Surveillance"/>
        </authorList>
    </citation>
    <scope>NUCLEOTIDE SEQUENCE [LARGE SCALE GENOMIC DNA]</scope>
    <source>
        <strain evidence="2 3">CECT 8383</strain>
    </source>
</reference>
<feature type="domain" description="AprE-like beta-barrel" evidence="1">
    <location>
        <begin position="317"/>
        <end position="406"/>
    </location>
</feature>
<proteinExistence type="predicted"/>
<dbReference type="Gene3D" id="2.40.50.100">
    <property type="match status" value="1"/>
</dbReference>
<dbReference type="Proteomes" id="UP000051681">
    <property type="component" value="Unassembled WGS sequence"/>
</dbReference>
<accession>A0A0P1H774</accession>
<protein>
    <submittedName>
        <fullName evidence="2">Type I secretion system membrane fusion protein PrsE</fullName>
    </submittedName>
</protein>